<evidence type="ECO:0000256" key="1">
    <source>
        <dbReference type="ARBA" id="ARBA00004496"/>
    </source>
</evidence>
<dbReference type="SUPFAM" id="SSF51735">
    <property type="entry name" value="NAD(P)-binding Rossmann-fold domains"/>
    <property type="match status" value="1"/>
</dbReference>
<sequence>MANPLKNAKNVLVLITGASRGIGYELALQFGQIFAGTRFQFFLLARSRGGLEEVAEKICKIKNASSGNVEIVVADLSTPECSSAFENIQQKIKELETKNKFDLCLIIHNAGTVGDLTKKSSELNEIEQWQNYLQTNLLSTILLNNLIYSVICKEEKKIFIINVTSLLSVKPYPSFTQYSVGKAAREAYFRAFAIEHPNCRVLSYSPGPVDTTMHSEVAEKTYDAGVREVFGKKRHDSNLHRKLLTPTETVQRLIHLLEKNNFENGSRVDYFDK</sequence>
<name>A0A6V7TPZ2_MELEN</name>
<keyword evidence="3" id="KW-0521">NADP</keyword>
<dbReference type="InterPro" id="IPR002347">
    <property type="entry name" value="SDR_fam"/>
</dbReference>
<organism evidence="5 6">
    <name type="scientific">Meloidogyne enterolobii</name>
    <name type="common">Root-knot nematode worm</name>
    <name type="synonym">Meloidogyne mayaguensis</name>
    <dbReference type="NCBI Taxonomy" id="390850"/>
    <lineage>
        <taxon>Eukaryota</taxon>
        <taxon>Metazoa</taxon>
        <taxon>Ecdysozoa</taxon>
        <taxon>Nematoda</taxon>
        <taxon>Chromadorea</taxon>
        <taxon>Rhabditida</taxon>
        <taxon>Tylenchina</taxon>
        <taxon>Tylenchomorpha</taxon>
        <taxon>Tylenchoidea</taxon>
        <taxon>Meloidogynidae</taxon>
        <taxon>Meloidogyninae</taxon>
        <taxon>Meloidogyne</taxon>
    </lineage>
</organism>
<comment type="caution">
    <text evidence="5">The sequence shown here is derived from an EMBL/GenBank/DDBJ whole genome shotgun (WGS) entry which is preliminary data.</text>
</comment>
<dbReference type="PRINTS" id="PR00081">
    <property type="entry name" value="GDHRDH"/>
</dbReference>
<accession>A0A6V7TPZ2</accession>
<dbReference type="Pfam" id="PF00106">
    <property type="entry name" value="adh_short"/>
    <property type="match status" value="1"/>
</dbReference>
<dbReference type="GO" id="GO:0006729">
    <property type="term" value="P:tetrahydrobiopterin biosynthetic process"/>
    <property type="evidence" value="ECO:0007669"/>
    <property type="project" value="TreeGrafter"/>
</dbReference>
<evidence type="ECO:0000256" key="3">
    <source>
        <dbReference type="ARBA" id="ARBA00022857"/>
    </source>
</evidence>
<evidence type="ECO:0000256" key="4">
    <source>
        <dbReference type="ARBA" id="ARBA00023002"/>
    </source>
</evidence>
<protein>
    <submittedName>
        <fullName evidence="5">Uncharacterized protein</fullName>
    </submittedName>
</protein>
<dbReference type="InterPro" id="IPR051721">
    <property type="entry name" value="Biopterin_syn/organic_redct"/>
</dbReference>
<dbReference type="PANTHER" id="PTHR44085:SF2">
    <property type="entry name" value="SEPIAPTERIN REDUCTASE"/>
    <property type="match status" value="1"/>
</dbReference>
<keyword evidence="4" id="KW-0560">Oxidoreductase</keyword>
<dbReference type="AlphaFoldDB" id="A0A6V7TPZ2"/>
<comment type="subcellular location">
    <subcellularLocation>
        <location evidence="1">Cytoplasm</location>
    </subcellularLocation>
</comment>
<dbReference type="Proteomes" id="UP000580250">
    <property type="component" value="Unassembled WGS sequence"/>
</dbReference>
<dbReference type="Gene3D" id="3.40.50.720">
    <property type="entry name" value="NAD(P)-binding Rossmann-like Domain"/>
    <property type="match status" value="1"/>
</dbReference>
<gene>
    <name evidence="5" type="ORF">MENT_LOCUS1586</name>
</gene>
<reference evidence="5 6" key="1">
    <citation type="submission" date="2020-08" db="EMBL/GenBank/DDBJ databases">
        <authorList>
            <person name="Koutsovoulos G."/>
            <person name="Danchin GJ E."/>
        </authorList>
    </citation>
    <scope>NUCLEOTIDE SEQUENCE [LARGE SCALE GENOMIC DNA]</scope>
</reference>
<evidence type="ECO:0000313" key="6">
    <source>
        <dbReference type="Proteomes" id="UP000580250"/>
    </source>
</evidence>
<dbReference type="OrthoDB" id="153074at2759"/>
<evidence type="ECO:0000313" key="5">
    <source>
        <dbReference type="EMBL" id="CAD2126637.1"/>
    </source>
</evidence>
<evidence type="ECO:0000256" key="2">
    <source>
        <dbReference type="ARBA" id="ARBA00022490"/>
    </source>
</evidence>
<dbReference type="GO" id="GO:0005737">
    <property type="term" value="C:cytoplasm"/>
    <property type="evidence" value="ECO:0007669"/>
    <property type="project" value="UniProtKB-SubCell"/>
</dbReference>
<keyword evidence="2" id="KW-0963">Cytoplasm</keyword>
<proteinExistence type="predicted"/>
<dbReference type="InterPro" id="IPR036291">
    <property type="entry name" value="NAD(P)-bd_dom_sf"/>
</dbReference>
<dbReference type="EMBL" id="CAJEWN010000005">
    <property type="protein sequence ID" value="CAD2126637.1"/>
    <property type="molecule type" value="Genomic_DNA"/>
</dbReference>
<dbReference type="GO" id="GO:0004757">
    <property type="term" value="F:sepiapterin reductase (NADP+) activity"/>
    <property type="evidence" value="ECO:0007669"/>
    <property type="project" value="TreeGrafter"/>
</dbReference>
<dbReference type="PANTHER" id="PTHR44085">
    <property type="entry name" value="SEPIAPTERIN REDUCTASE"/>
    <property type="match status" value="1"/>
</dbReference>